<dbReference type="InterPro" id="IPR004474">
    <property type="entry name" value="LytR_CpsA_psr"/>
</dbReference>
<dbReference type="NCBIfam" id="TIGR00350">
    <property type="entry name" value="lytR_cpsA_psr"/>
    <property type="match status" value="1"/>
</dbReference>
<keyword evidence="2" id="KW-1133">Transmembrane helix</keyword>
<dbReference type="InterPro" id="IPR050922">
    <property type="entry name" value="LytR/CpsA/Psr_CW_biosynth"/>
</dbReference>
<dbReference type="Pfam" id="PF03816">
    <property type="entry name" value="LytR_cpsA_psr"/>
    <property type="match status" value="1"/>
</dbReference>
<comment type="caution">
    <text evidence="4">The sequence shown here is derived from an EMBL/GenBank/DDBJ whole genome shotgun (WGS) entry which is preliminary data.</text>
</comment>
<sequence>MKNFLKYFSLAFICFFIAFLLGSYTFLKFNNGEKNLIYNNINKSAEKDIKLSEKDKKEKDTEKPINSLEEGIERSDRINFILLGMDDIRTDTIIFASFDREYKRVDFISIPRDTYVYRKGYEKAEQRKINAVYGDHGIEGLKKTIEYMLGEAPVHHYVMVDYKGVENIVDSIGGVEVYVPFHMKYEDPTSKPPLYIDIPKGEQVLDGKKAVQFLRYRKGNNNKVGYKEGDLGRIKAQQEFLFSLLNKSLGARLPLVVKSSFEHVNTDISLNEALKYGKEAFGIDKKDFKFSTLPGVASYRTIEGKTLSYYIQDELKTKEIIEELYKVSKKVPME</sequence>
<keyword evidence="2" id="KW-0472">Membrane</keyword>
<keyword evidence="2" id="KW-0812">Transmembrane</keyword>
<organism evidence="4 5">
    <name type="scientific">Anaerosalibacter bizertensis</name>
    <dbReference type="NCBI Taxonomy" id="932217"/>
    <lineage>
        <taxon>Bacteria</taxon>
        <taxon>Bacillati</taxon>
        <taxon>Bacillota</taxon>
        <taxon>Tissierellia</taxon>
        <taxon>Tissierellales</taxon>
        <taxon>Sporanaerobacteraceae</taxon>
        <taxon>Anaerosalibacter</taxon>
    </lineage>
</organism>
<evidence type="ECO:0000313" key="5">
    <source>
        <dbReference type="Proteomes" id="UP000462760"/>
    </source>
</evidence>
<comment type="similarity">
    <text evidence="1">Belongs to the LytR/CpsA/Psr (LCP) family.</text>
</comment>
<dbReference type="RefSeq" id="WP_154484781.1">
    <property type="nucleotide sequence ID" value="NZ_VULR01000016.1"/>
</dbReference>
<dbReference type="PANTHER" id="PTHR33392:SF6">
    <property type="entry name" value="POLYISOPRENYL-TEICHOIC ACID--PEPTIDOGLYCAN TEICHOIC ACID TRANSFERASE TAGU"/>
    <property type="match status" value="1"/>
</dbReference>
<evidence type="ECO:0000256" key="2">
    <source>
        <dbReference type="SAM" id="Phobius"/>
    </source>
</evidence>
<dbReference type="OrthoDB" id="305468at2"/>
<dbReference type="Gene3D" id="3.40.630.190">
    <property type="entry name" value="LCP protein"/>
    <property type="match status" value="1"/>
</dbReference>
<evidence type="ECO:0000313" key="4">
    <source>
        <dbReference type="EMBL" id="MSS44111.1"/>
    </source>
</evidence>
<dbReference type="EMBL" id="VULR01000016">
    <property type="protein sequence ID" value="MSS44111.1"/>
    <property type="molecule type" value="Genomic_DNA"/>
</dbReference>
<dbReference type="PANTHER" id="PTHR33392">
    <property type="entry name" value="POLYISOPRENYL-TEICHOIC ACID--PEPTIDOGLYCAN TEICHOIC ACID TRANSFERASE TAGU"/>
    <property type="match status" value="1"/>
</dbReference>
<evidence type="ECO:0000259" key="3">
    <source>
        <dbReference type="Pfam" id="PF03816"/>
    </source>
</evidence>
<dbReference type="AlphaFoldDB" id="A0A844FJI8"/>
<feature type="transmembrane region" description="Helical" evidence="2">
    <location>
        <begin position="7"/>
        <end position="27"/>
    </location>
</feature>
<evidence type="ECO:0000256" key="1">
    <source>
        <dbReference type="ARBA" id="ARBA00006068"/>
    </source>
</evidence>
<accession>A0A844FJI8</accession>
<dbReference type="Proteomes" id="UP000462760">
    <property type="component" value="Unassembled WGS sequence"/>
</dbReference>
<gene>
    <name evidence="4" type="ORF">FYJ27_10290</name>
</gene>
<proteinExistence type="inferred from homology"/>
<feature type="domain" description="Cell envelope-related transcriptional attenuator" evidence="3">
    <location>
        <begin position="89"/>
        <end position="248"/>
    </location>
</feature>
<reference evidence="4 5" key="1">
    <citation type="submission" date="2019-08" db="EMBL/GenBank/DDBJ databases">
        <title>In-depth cultivation of the pig gut microbiome towards novel bacterial diversity and tailored functional studies.</title>
        <authorList>
            <person name="Wylensek D."/>
            <person name="Hitch T.C.A."/>
            <person name="Clavel T."/>
        </authorList>
    </citation>
    <scope>NUCLEOTIDE SEQUENCE [LARGE SCALE GENOMIC DNA]</scope>
    <source>
        <strain evidence="4 5">Med78-601-WT-4W-RMD-3</strain>
    </source>
</reference>
<protein>
    <submittedName>
        <fullName evidence="4">LytR family transcriptional regulator</fullName>
    </submittedName>
</protein>
<name>A0A844FJI8_9FIRM</name>